<keyword evidence="5" id="KW-0539">Nucleus</keyword>
<dbReference type="PANTHER" id="PTHR46481:SF10">
    <property type="entry name" value="ZINC FINGER BED DOMAIN-CONTAINING PROTEIN 39"/>
    <property type="match status" value="1"/>
</dbReference>
<dbReference type="GO" id="GO:0005634">
    <property type="term" value="C:nucleus"/>
    <property type="evidence" value="ECO:0007669"/>
    <property type="project" value="UniProtKB-SubCell"/>
</dbReference>
<keyword evidence="2" id="KW-0479">Metal-binding</keyword>
<dbReference type="PANTHER" id="PTHR46481">
    <property type="entry name" value="ZINC FINGER BED DOMAIN-CONTAINING PROTEIN 4"/>
    <property type="match status" value="1"/>
</dbReference>
<comment type="subcellular location">
    <subcellularLocation>
        <location evidence="1">Nucleus</location>
    </subcellularLocation>
</comment>
<dbReference type="InterPro" id="IPR012337">
    <property type="entry name" value="RNaseH-like_sf"/>
</dbReference>
<evidence type="ECO:0000256" key="1">
    <source>
        <dbReference type="ARBA" id="ARBA00004123"/>
    </source>
</evidence>
<dbReference type="OrthoDB" id="7696887at2759"/>
<evidence type="ECO:0000313" key="7">
    <source>
        <dbReference type="Proteomes" id="UP000215335"/>
    </source>
</evidence>
<keyword evidence="4" id="KW-0862">Zinc</keyword>
<comment type="caution">
    <text evidence="6">The sequence shown here is derived from an EMBL/GenBank/DDBJ whole genome shotgun (WGS) entry which is preliminary data.</text>
</comment>
<accession>A0A232EMQ3</accession>
<evidence type="ECO:0000256" key="2">
    <source>
        <dbReference type="ARBA" id="ARBA00022723"/>
    </source>
</evidence>
<dbReference type="AlphaFoldDB" id="A0A232EMQ3"/>
<gene>
    <name evidence="6" type="ORF">TSAR_000963</name>
</gene>
<organism evidence="6 7">
    <name type="scientific">Trichomalopsis sarcophagae</name>
    <dbReference type="NCBI Taxonomy" id="543379"/>
    <lineage>
        <taxon>Eukaryota</taxon>
        <taxon>Metazoa</taxon>
        <taxon>Ecdysozoa</taxon>
        <taxon>Arthropoda</taxon>
        <taxon>Hexapoda</taxon>
        <taxon>Insecta</taxon>
        <taxon>Pterygota</taxon>
        <taxon>Neoptera</taxon>
        <taxon>Endopterygota</taxon>
        <taxon>Hymenoptera</taxon>
        <taxon>Apocrita</taxon>
        <taxon>Proctotrupomorpha</taxon>
        <taxon>Chalcidoidea</taxon>
        <taxon>Pteromalidae</taxon>
        <taxon>Pteromalinae</taxon>
        <taxon>Trichomalopsis</taxon>
    </lineage>
</organism>
<name>A0A232EMQ3_9HYME</name>
<evidence type="ECO:0000256" key="4">
    <source>
        <dbReference type="ARBA" id="ARBA00022833"/>
    </source>
</evidence>
<proteinExistence type="predicted"/>
<sequence length="402" mass="45565">MQLTPTTPTSSKKCQTRIDTTFGIQKSFQDGGTRYTEAINRLPFMIAKDKIPYSTVENEGFETFVKYVAPLFKVPSRLTVTRLMQNKYDVLSEIIKTELSTVQSISLTADIWTDTLNNKSYIGVTYHYIFGNKHKSIMIGVTELTDHHTADNIKSWLLTIVQDWHINMDSIVAFVSDNAANIKKAIIDEFGIDKWLPCLTHTLNLIPAKLIKTDMISSVHSKVKGIVKYFKQSVLDALRLVSDLMLIQSVDTRWNSSHDMYERFVLLSDKIAPILLKSSSAPEILSGSELKIIKEFVELLRTFKEATKIVSGEKYVTDLLDLDTDLVRQMKKLLTEDYMYRLGKIESMPTIAMATILDPRFKRLYFSDKLASSSAVNKITKLLNNAILESSKASCENNLDSS</sequence>
<dbReference type="STRING" id="543379.A0A232EMQ3"/>
<dbReference type="InterPro" id="IPR052035">
    <property type="entry name" value="ZnF_BED_domain_contain"/>
</dbReference>
<reference evidence="6 7" key="1">
    <citation type="journal article" date="2017" name="Curr. Biol.">
        <title>The Evolution of Venom by Co-option of Single-Copy Genes.</title>
        <authorList>
            <person name="Martinson E.O."/>
            <person name="Mrinalini"/>
            <person name="Kelkar Y.D."/>
            <person name="Chang C.H."/>
            <person name="Werren J.H."/>
        </authorList>
    </citation>
    <scope>NUCLEOTIDE SEQUENCE [LARGE SCALE GENOMIC DNA]</scope>
    <source>
        <strain evidence="6 7">Alberta</strain>
        <tissue evidence="6">Whole body</tissue>
    </source>
</reference>
<dbReference type="EMBL" id="NNAY01003304">
    <property type="protein sequence ID" value="OXU19649.1"/>
    <property type="molecule type" value="Genomic_DNA"/>
</dbReference>
<protein>
    <recommendedName>
        <fullName evidence="8">DUF659 domain-containing protein</fullName>
    </recommendedName>
</protein>
<evidence type="ECO:0000256" key="3">
    <source>
        <dbReference type="ARBA" id="ARBA00022771"/>
    </source>
</evidence>
<dbReference type="Proteomes" id="UP000215335">
    <property type="component" value="Unassembled WGS sequence"/>
</dbReference>
<keyword evidence="7" id="KW-1185">Reference proteome</keyword>
<keyword evidence="3" id="KW-0863">Zinc-finger</keyword>
<evidence type="ECO:0008006" key="8">
    <source>
        <dbReference type="Google" id="ProtNLM"/>
    </source>
</evidence>
<evidence type="ECO:0000313" key="6">
    <source>
        <dbReference type="EMBL" id="OXU19649.1"/>
    </source>
</evidence>
<dbReference type="SUPFAM" id="SSF53098">
    <property type="entry name" value="Ribonuclease H-like"/>
    <property type="match status" value="1"/>
</dbReference>
<evidence type="ECO:0000256" key="5">
    <source>
        <dbReference type="ARBA" id="ARBA00023242"/>
    </source>
</evidence>
<dbReference type="GO" id="GO:0008270">
    <property type="term" value="F:zinc ion binding"/>
    <property type="evidence" value="ECO:0007669"/>
    <property type="project" value="UniProtKB-KW"/>
</dbReference>
<dbReference type="SUPFAM" id="SSF140996">
    <property type="entry name" value="Hermes dimerisation domain"/>
    <property type="match status" value="1"/>
</dbReference>